<dbReference type="AlphaFoldDB" id="A0A067R0Z3"/>
<comment type="function">
    <text evidence="11">Acts as component of the MCM2-7 complex (MCM complex) which is the replicative helicase essential for 'once per cell cycle' DNA replication initiation and elongation in eukaryotic cells. The active ATPase sites in the MCM2-7 ring are formed through the interaction surfaces of two neighboring subunits such that a critical structure of a conserved arginine finger motif is provided in trans relative to the ATP-binding site of the Walker A box of the adjacent subunit. The six ATPase active sites, however, are likely to contribute differentially to the complex helicase activity.</text>
</comment>
<comment type="similarity">
    <text evidence="2 10">Belongs to the MCM family.</text>
</comment>
<evidence type="ECO:0000256" key="2">
    <source>
        <dbReference type="ARBA" id="ARBA00008010"/>
    </source>
</evidence>
<dbReference type="InterPro" id="IPR001208">
    <property type="entry name" value="MCM_dom"/>
</dbReference>
<evidence type="ECO:0000256" key="10">
    <source>
        <dbReference type="RuleBase" id="RU004070"/>
    </source>
</evidence>
<evidence type="ECO:0000256" key="8">
    <source>
        <dbReference type="ARBA" id="ARBA00023125"/>
    </source>
</evidence>
<dbReference type="GO" id="GO:0016887">
    <property type="term" value="F:ATP hydrolysis activity"/>
    <property type="evidence" value="ECO:0007669"/>
    <property type="project" value="RHEA"/>
</dbReference>
<dbReference type="InterPro" id="IPR041562">
    <property type="entry name" value="MCM_lid"/>
</dbReference>
<feature type="region of interest" description="Disordered" evidence="12">
    <location>
        <begin position="1"/>
        <end position="111"/>
    </location>
</feature>
<comment type="catalytic activity">
    <reaction evidence="11">
        <text>ATP + H2O = ADP + phosphate + H(+)</text>
        <dbReference type="Rhea" id="RHEA:13065"/>
        <dbReference type="ChEBI" id="CHEBI:15377"/>
        <dbReference type="ChEBI" id="CHEBI:15378"/>
        <dbReference type="ChEBI" id="CHEBI:30616"/>
        <dbReference type="ChEBI" id="CHEBI:43474"/>
        <dbReference type="ChEBI" id="CHEBI:456216"/>
        <dbReference type="EC" id="3.6.4.12"/>
    </reaction>
</comment>
<gene>
    <name evidence="14" type="ORF">L798_09558</name>
</gene>
<dbReference type="Proteomes" id="UP000027135">
    <property type="component" value="Unassembled WGS sequence"/>
</dbReference>
<dbReference type="FunFam" id="2.20.28.10:FF:000003">
    <property type="entry name" value="DNA helicase"/>
    <property type="match status" value="1"/>
</dbReference>
<dbReference type="GO" id="GO:0042555">
    <property type="term" value="C:MCM complex"/>
    <property type="evidence" value="ECO:0007669"/>
    <property type="project" value="UniProtKB-UniRule"/>
</dbReference>
<feature type="domain" description="MCM C-terminal AAA(+) ATPase" evidence="13">
    <location>
        <begin position="530"/>
        <end position="738"/>
    </location>
</feature>
<name>A0A067R0Z3_ZOONE</name>
<dbReference type="OrthoDB" id="10251574at2759"/>
<dbReference type="SUPFAM" id="SSF50249">
    <property type="entry name" value="Nucleic acid-binding proteins"/>
    <property type="match status" value="1"/>
</dbReference>
<dbReference type="Pfam" id="PF00493">
    <property type="entry name" value="MCM"/>
    <property type="match status" value="1"/>
</dbReference>
<keyword evidence="5 11" id="KW-0378">Hydrolase</keyword>
<evidence type="ECO:0000256" key="9">
    <source>
        <dbReference type="ARBA" id="ARBA00023242"/>
    </source>
</evidence>
<evidence type="ECO:0000313" key="14">
    <source>
        <dbReference type="EMBL" id="KDR16461.1"/>
    </source>
</evidence>
<dbReference type="EC" id="3.6.4.12" evidence="11"/>
<protein>
    <recommendedName>
        <fullName evidence="11">DNA replication licensing factor MCM4</fullName>
        <ecNumber evidence="11">3.6.4.12</ecNumber>
    </recommendedName>
</protein>
<feature type="compositionally biased region" description="Basic and acidic residues" evidence="12">
    <location>
        <begin position="8"/>
        <end position="24"/>
    </location>
</feature>
<evidence type="ECO:0000256" key="7">
    <source>
        <dbReference type="ARBA" id="ARBA00022840"/>
    </source>
</evidence>
<proteinExistence type="inferred from homology"/>
<dbReference type="InterPro" id="IPR027925">
    <property type="entry name" value="MCM_N"/>
</dbReference>
<dbReference type="InParanoid" id="A0A067R0Z3"/>
<dbReference type="PRINTS" id="PR01660">
    <property type="entry name" value="MCMPROTEIN4"/>
</dbReference>
<keyword evidence="6 11" id="KW-0347">Helicase</keyword>
<dbReference type="FunFam" id="3.30.1640.10:FF:000001">
    <property type="entry name" value="DNA helicase"/>
    <property type="match status" value="1"/>
</dbReference>
<dbReference type="PRINTS" id="PR01657">
    <property type="entry name" value="MCMFAMILY"/>
</dbReference>
<sequence length="936" mass="105375">MSSPSRVSHHEEDDGHTADEESGRRTPRRSARTPTRQEENGTGTPSYQGVPGRGTPARRVRQDESAATPVRRTPGRPEIAATPRPLITPSKRSRSDTPTATPLRWGAQQQTGSQQNIVVEASDQPSVAATSPAANLNPTSPFAVGMSEIDLSSPLNYGTPGSLSSVRTPHSGIRGTPIHMRPDIRTDRRIRQVNVNSDPVEMVEADPSATGISSETDQLPQLVVWGTNVVVSQCKEKFKKFVLRFVDPNAEEDERMEDMNLNEPLYLQKLQEIHTLEEPFLNVNCAHLELFDPELYRQLVCYPQEVIPTFDMAINDMFFERYPAAVLDHQIQVRPFNAEKTKNMRSLNPEDIDQLITVSGMVIRTSNIMPEMREAFFKCIVCAFMTAVEIDRGRIPEPTLCPNCNTNHCFNLIHNRSQFTDKQMVKLQESPDDIHAGQTPHTVVLYAHNDLVDAVQAGDRVAVTGIYRAIPMQVNPRMRNIRAVYKTHIDVVHFRKADTRRLYDQEEGKDHLFSPERVKMLEELSKMEDIYERLARAIAPSIYENEDIKKGILLQLFGGTKKTFTASGRGNFRAEINILLCGDPGTSKSQLLQYMYNLVPRSQFTSGKGSSAVGLTAYVTKDPETRQLVLQTGALVLADNGICCIDEFDKMNDSTRSILHEVMEQQTLSIAKAGIICQLNARTSILAAANPCESQWNKNKTIVENIMLPHTLMSRFDLIFLMLDPQNEVYDRRLARHLVSLYFQSRHEEEEQLMDMGILRDYIAYARENIHPKLSDLASQRLIQAYVDMRKVGSGRGQITAYPRQLESLIRLSEAHAKLRFSGVVEDIDVEEAWRLHREALKQSATDPLSGKIDVSILTTGLSSAGRKRRMEVAQALKKLIASKQGAVTLNYQKIFVEFKETSQLMITREMFEDALKDLQDDGVVIVMGKSSIRVC</sequence>
<reference evidence="14 15" key="1">
    <citation type="journal article" date="2014" name="Nat. Commun.">
        <title>Molecular traces of alternative social organization in a termite genome.</title>
        <authorList>
            <person name="Terrapon N."/>
            <person name="Li C."/>
            <person name="Robertson H.M."/>
            <person name="Ji L."/>
            <person name="Meng X."/>
            <person name="Booth W."/>
            <person name="Chen Z."/>
            <person name="Childers C.P."/>
            <person name="Glastad K.M."/>
            <person name="Gokhale K."/>
            <person name="Gowin J."/>
            <person name="Gronenberg W."/>
            <person name="Hermansen R.A."/>
            <person name="Hu H."/>
            <person name="Hunt B.G."/>
            <person name="Huylmans A.K."/>
            <person name="Khalil S.M."/>
            <person name="Mitchell R.D."/>
            <person name="Munoz-Torres M.C."/>
            <person name="Mustard J.A."/>
            <person name="Pan H."/>
            <person name="Reese J.T."/>
            <person name="Scharf M.E."/>
            <person name="Sun F."/>
            <person name="Vogel H."/>
            <person name="Xiao J."/>
            <person name="Yang W."/>
            <person name="Yang Z."/>
            <person name="Yang Z."/>
            <person name="Zhou J."/>
            <person name="Zhu J."/>
            <person name="Brent C.S."/>
            <person name="Elsik C.G."/>
            <person name="Goodisman M.A."/>
            <person name="Liberles D.A."/>
            <person name="Roe R.M."/>
            <person name="Vargo E.L."/>
            <person name="Vilcinskas A."/>
            <person name="Wang J."/>
            <person name="Bornberg-Bauer E."/>
            <person name="Korb J."/>
            <person name="Zhang G."/>
            <person name="Liebig J."/>
        </authorList>
    </citation>
    <scope>NUCLEOTIDE SEQUENCE [LARGE SCALE GENOMIC DNA]</scope>
    <source>
        <tissue evidence="14">Whole organism</tissue>
    </source>
</reference>
<dbReference type="Gene3D" id="2.20.28.10">
    <property type="match status" value="1"/>
</dbReference>
<dbReference type="InterPro" id="IPR018525">
    <property type="entry name" value="MCM_CS"/>
</dbReference>
<dbReference type="InterPro" id="IPR012340">
    <property type="entry name" value="NA-bd_OB-fold"/>
</dbReference>
<dbReference type="PANTHER" id="PTHR11630:SF66">
    <property type="entry name" value="DNA REPLICATION LICENSING FACTOR MCM4"/>
    <property type="match status" value="1"/>
</dbReference>
<dbReference type="InterPro" id="IPR033762">
    <property type="entry name" value="MCM_OB"/>
</dbReference>
<dbReference type="Gene3D" id="1.10.10.10">
    <property type="entry name" value="Winged helix-like DNA-binding domain superfamily/Winged helix DNA-binding domain"/>
    <property type="match status" value="1"/>
</dbReference>
<dbReference type="Pfam" id="PF17855">
    <property type="entry name" value="MCM_lid"/>
    <property type="match status" value="1"/>
</dbReference>
<evidence type="ECO:0000313" key="15">
    <source>
        <dbReference type="Proteomes" id="UP000027135"/>
    </source>
</evidence>
<evidence type="ECO:0000256" key="4">
    <source>
        <dbReference type="ARBA" id="ARBA00022741"/>
    </source>
</evidence>
<dbReference type="Gene3D" id="3.40.50.300">
    <property type="entry name" value="P-loop containing nucleotide triphosphate hydrolases"/>
    <property type="match status" value="1"/>
</dbReference>
<dbReference type="PROSITE" id="PS00847">
    <property type="entry name" value="MCM_1"/>
    <property type="match status" value="1"/>
</dbReference>
<keyword evidence="4 10" id="KW-0547">Nucleotide-binding</keyword>
<dbReference type="STRING" id="136037.A0A067R0Z3"/>
<dbReference type="SMART" id="SM00350">
    <property type="entry name" value="MCM"/>
    <property type="match status" value="1"/>
</dbReference>
<dbReference type="InterPro" id="IPR027417">
    <property type="entry name" value="P-loop_NTPase"/>
</dbReference>
<comment type="subcellular location">
    <subcellularLocation>
        <location evidence="1">Nucleus</location>
    </subcellularLocation>
</comment>
<dbReference type="Gene3D" id="2.40.50.140">
    <property type="entry name" value="Nucleic acid-binding proteins"/>
    <property type="match status" value="1"/>
</dbReference>
<feature type="region of interest" description="Disordered" evidence="12">
    <location>
        <begin position="160"/>
        <end position="180"/>
    </location>
</feature>
<accession>A0A067R0Z3</accession>
<dbReference type="Pfam" id="PF14551">
    <property type="entry name" value="MCM_N"/>
    <property type="match status" value="1"/>
</dbReference>
<dbReference type="PROSITE" id="PS50051">
    <property type="entry name" value="MCM_2"/>
    <property type="match status" value="1"/>
</dbReference>
<dbReference type="InterPro" id="IPR031327">
    <property type="entry name" value="MCM"/>
</dbReference>
<dbReference type="Gene3D" id="3.30.1640.10">
    <property type="entry name" value="mini-chromosome maintenance (MCM) complex, chain A, domain 1"/>
    <property type="match status" value="1"/>
</dbReference>
<organism evidence="14 15">
    <name type="scientific">Zootermopsis nevadensis</name>
    <name type="common">Dampwood termite</name>
    <dbReference type="NCBI Taxonomy" id="136037"/>
    <lineage>
        <taxon>Eukaryota</taxon>
        <taxon>Metazoa</taxon>
        <taxon>Ecdysozoa</taxon>
        <taxon>Arthropoda</taxon>
        <taxon>Hexapoda</taxon>
        <taxon>Insecta</taxon>
        <taxon>Pterygota</taxon>
        <taxon>Neoptera</taxon>
        <taxon>Polyneoptera</taxon>
        <taxon>Dictyoptera</taxon>
        <taxon>Blattodea</taxon>
        <taxon>Blattoidea</taxon>
        <taxon>Termitoidae</taxon>
        <taxon>Termopsidae</taxon>
        <taxon>Zootermopsis</taxon>
    </lineage>
</organism>
<keyword evidence="15" id="KW-1185">Reference proteome</keyword>
<evidence type="ECO:0000256" key="5">
    <source>
        <dbReference type="ARBA" id="ARBA00022801"/>
    </source>
</evidence>
<dbReference type="eggNOG" id="KOG0478">
    <property type="taxonomic scope" value="Eukaryota"/>
</dbReference>
<dbReference type="GO" id="GO:0017116">
    <property type="term" value="F:single-stranded DNA helicase activity"/>
    <property type="evidence" value="ECO:0007669"/>
    <property type="project" value="TreeGrafter"/>
</dbReference>
<evidence type="ECO:0000256" key="11">
    <source>
        <dbReference type="RuleBase" id="RU368062"/>
    </source>
</evidence>
<keyword evidence="3 11" id="KW-0235">DNA replication</keyword>
<dbReference type="FunCoup" id="A0A067R0Z3">
    <property type="interactions" value="1149"/>
</dbReference>
<dbReference type="FunFam" id="3.40.50.300:FF:000217">
    <property type="entry name" value="DNA helicase"/>
    <property type="match status" value="1"/>
</dbReference>
<keyword evidence="8 10" id="KW-0238">DNA-binding</keyword>
<evidence type="ECO:0000256" key="3">
    <source>
        <dbReference type="ARBA" id="ARBA00022705"/>
    </source>
</evidence>
<dbReference type="InterPro" id="IPR036388">
    <property type="entry name" value="WH-like_DNA-bd_sf"/>
</dbReference>
<dbReference type="GO" id="GO:0003697">
    <property type="term" value="F:single-stranded DNA binding"/>
    <property type="evidence" value="ECO:0007669"/>
    <property type="project" value="TreeGrafter"/>
</dbReference>
<dbReference type="CDD" id="cd17755">
    <property type="entry name" value="MCM4"/>
    <property type="match status" value="1"/>
</dbReference>
<dbReference type="SUPFAM" id="SSF52540">
    <property type="entry name" value="P-loop containing nucleoside triphosphate hydrolases"/>
    <property type="match status" value="1"/>
</dbReference>
<dbReference type="EMBL" id="KK852792">
    <property type="protein sequence ID" value="KDR16461.1"/>
    <property type="molecule type" value="Genomic_DNA"/>
</dbReference>
<comment type="subunit">
    <text evidence="11">Component of the MCM2-7 complex.</text>
</comment>
<dbReference type="GO" id="GO:0005524">
    <property type="term" value="F:ATP binding"/>
    <property type="evidence" value="ECO:0007669"/>
    <property type="project" value="UniProtKB-UniRule"/>
</dbReference>
<dbReference type="GO" id="GO:0006271">
    <property type="term" value="P:DNA strand elongation involved in DNA replication"/>
    <property type="evidence" value="ECO:0007669"/>
    <property type="project" value="TreeGrafter"/>
</dbReference>
<keyword evidence="9 11" id="KW-0539">Nucleus</keyword>
<dbReference type="PANTHER" id="PTHR11630">
    <property type="entry name" value="DNA REPLICATION LICENSING FACTOR MCM FAMILY MEMBER"/>
    <property type="match status" value="1"/>
</dbReference>
<dbReference type="OMA" id="AFFKCNV"/>
<evidence type="ECO:0000256" key="6">
    <source>
        <dbReference type="ARBA" id="ARBA00022806"/>
    </source>
</evidence>
<evidence type="ECO:0000256" key="12">
    <source>
        <dbReference type="SAM" id="MobiDB-lite"/>
    </source>
</evidence>
<dbReference type="InterPro" id="IPR008047">
    <property type="entry name" value="MCM_4"/>
</dbReference>
<keyword evidence="7 10" id="KW-0067">ATP-binding</keyword>
<dbReference type="GO" id="GO:0005634">
    <property type="term" value="C:nucleus"/>
    <property type="evidence" value="ECO:0007669"/>
    <property type="project" value="UniProtKB-SubCell"/>
</dbReference>
<evidence type="ECO:0000259" key="13">
    <source>
        <dbReference type="PROSITE" id="PS50051"/>
    </source>
</evidence>
<dbReference type="GO" id="GO:1902975">
    <property type="term" value="P:mitotic DNA replication initiation"/>
    <property type="evidence" value="ECO:0007669"/>
    <property type="project" value="TreeGrafter"/>
</dbReference>
<dbReference type="Pfam" id="PF21128">
    <property type="entry name" value="WHD_MCM4"/>
    <property type="match status" value="1"/>
</dbReference>
<dbReference type="Pfam" id="PF17207">
    <property type="entry name" value="MCM_OB"/>
    <property type="match status" value="1"/>
</dbReference>
<dbReference type="GO" id="GO:0000727">
    <property type="term" value="P:double-strand break repair via break-induced replication"/>
    <property type="evidence" value="ECO:0007669"/>
    <property type="project" value="TreeGrafter"/>
</dbReference>
<evidence type="ECO:0000256" key="1">
    <source>
        <dbReference type="ARBA" id="ARBA00004123"/>
    </source>
</evidence>